<dbReference type="PANTHER" id="PTHR21064:SF6">
    <property type="entry name" value="AMINOGLYCOSIDE PHOSPHOTRANSFERASE DOMAIN-CONTAINING PROTEIN"/>
    <property type="match status" value="1"/>
</dbReference>
<feature type="domain" description="Aminoglycoside phosphotransferase" evidence="2">
    <location>
        <begin position="167"/>
        <end position="239"/>
    </location>
</feature>
<proteinExistence type="inferred from homology"/>
<protein>
    <submittedName>
        <fullName evidence="3">Homoserine kinase type II</fullName>
        <ecNumber evidence="3">2.7.1.39</ecNumber>
    </submittedName>
</protein>
<comment type="caution">
    <text evidence="3">The sequence shown here is derived from an EMBL/GenBank/DDBJ whole genome shotgun (WGS) entry which is preliminary data.</text>
</comment>
<keyword evidence="4" id="KW-1185">Reference proteome</keyword>
<reference evidence="3 4" key="1">
    <citation type="submission" date="2020-10" db="EMBL/GenBank/DDBJ databases">
        <title>Sequencing the genomes of 1000 actinobacteria strains.</title>
        <authorList>
            <person name="Klenk H.-P."/>
        </authorList>
    </citation>
    <scope>NUCLEOTIDE SEQUENCE [LARGE SCALE GENOMIC DNA]</scope>
    <source>
        <strain evidence="3 4">DSM 43173</strain>
    </source>
</reference>
<name>A0ABR9LVN3_9ACTN</name>
<dbReference type="Pfam" id="PF01636">
    <property type="entry name" value="APH"/>
    <property type="match status" value="1"/>
</dbReference>
<dbReference type="Proteomes" id="UP000633509">
    <property type="component" value="Unassembled WGS sequence"/>
</dbReference>
<dbReference type="RefSeq" id="WP_192785321.1">
    <property type="nucleotide sequence ID" value="NZ_JADBEK010000001.1"/>
</dbReference>
<comment type="similarity">
    <text evidence="1">Belongs to the pseudomonas-type ThrB family.</text>
</comment>
<keyword evidence="3" id="KW-0808">Transferase</keyword>
<dbReference type="Gene3D" id="3.90.1200.10">
    <property type="match status" value="1"/>
</dbReference>
<dbReference type="EMBL" id="JADBEK010000001">
    <property type="protein sequence ID" value="MBE1584380.1"/>
    <property type="molecule type" value="Genomic_DNA"/>
</dbReference>
<dbReference type="PANTHER" id="PTHR21064">
    <property type="entry name" value="AMINOGLYCOSIDE PHOSPHOTRANSFERASE DOMAIN-CONTAINING PROTEIN-RELATED"/>
    <property type="match status" value="1"/>
</dbReference>
<dbReference type="InterPro" id="IPR002575">
    <property type="entry name" value="Aminoglycoside_PTrfase"/>
</dbReference>
<accession>A0ABR9LVN3</accession>
<evidence type="ECO:0000313" key="4">
    <source>
        <dbReference type="Proteomes" id="UP000633509"/>
    </source>
</evidence>
<evidence type="ECO:0000259" key="2">
    <source>
        <dbReference type="Pfam" id="PF01636"/>
    </source>
</evidence>
<evidence type="ECO:0000313" key="3">
    <source>
        <dbReference type="EMBL" id="MBE1584380.1"/>
    </source>
</evidence>
<dbReference type="GO" id="GO:0004413">
    <property type="term" value="F:homoserine kinase activity"/>
    <property type="evidence" value="ECO:0007669"/>
    <property type="project" value="UniProtKB-EC"/>
</dbReference>
<organism evidence="3 4">
    <name type="scientific">Nonomuraea angiospora</name>
    <dbReference type="NCBI Taxonomy" id="46172"/>
    <lineage>
        <taxon>Bacteria</taxon>
        <taxon>Bacillati</taxon>
        <taxon>Actinomycetota</taxon>
        <taxon>Actinomycetes</taxon>
        <taxon>Streptosporangiales</taxon>
        <taxon>Streptosporangiaceae</taxon>
        <taxon>Nonomuraea</taxon>
    </lineage>
</organism>
<dbReference type="SUPFAM" id="SSF56112">
    <property type="entry name" value="Protein kinase-like (PK-like)"/>
    <property type="match status" value="1"/>
</dbReference>
<dbReference type="InterPro" id="IPR011009">
    <property type="entry name" value="Kinase-like_dom_sf"/>
</dbReference>
<evidence type="ECO:0000256" key="1">
    <source>
        <dbReference type="ARBA" id="ARBA00038240"/>
    </source>
</evidence>
<keyword evidence="3" id="KW-0418">Kinase</keyword>
<sequence length="266" mass="29132">MKITPQLSMLWESADPEEALSQRFGFADAVSAAGWVGDTLWDTWAITVDDCERLVISAGNLLAWITTDDIRLIAKWSVDSKLFQRLADTATLTMWLHRCGIPVAAPIPARDGRLRVELDDVSLGVFPVIDGDLLDVGDPAQVIEAGRMLATLHEAMAAYPHHIGGGPSARHEQLVHNDFRSANLLHDGTSITAVLDFEEVTYRSRVSDLAKATALLGTRFHDWGPTSQLVREAFVGAYCDQAPLTNAEQSQLQSGIEAVMKHFGWA</sequence>
<gene>
    <name evidence="3" type="ORF">H4W80_002638</name>
</gene>
<dbReference type="EC" id="2.7.1.39" evidence="3"/>
<dbReference type="InterPro" id="IPR050249">
    <property type="entry name" value="Pseudomonas-type_ThrB"/>
</dbReference>